<sequence>MEHSFSTLLEAYRHLWTNRSLTTKKLNEQESQALLYETIEKELRDEMTHPRARQLPEIKFYYAINRIMNSDLSEQEKLSLIHIHINVMEQIKE</sequence>
<evidence type="ECO:0000313" key="1">
    <source>
        <dbReference type="EMBL" id="OAT74842.1"/>
    </source>
</evidence>
<evidence type="ECO:0000313" key="2">
    <source>
        <dbReference type="Proteomes" id="UP000078290"/>
    </source>
</evidence>
<organism evidence="1 2">
    <name type="scientific">Parageobacillus thermoglucosidasius</name>
    <name type="common">Geobacillus thermoglucosidasius</name>
    <dbReference type="NCBI Taxonomy" id="1426"/>
    <lineage>
        <taxon>Bacteria</taxon>
        <taxon>Bacillati</taxon>
        <taxon>Bacillota</taxon>
        <taxon>Bacilli</taxon>
        <taxon>Bacillales</taxon>
        <taxon>Anoxybacillaceae</taxon>
        <taxon>Parageobacillus</taxon>
    </lineage>
</organism>
<dbReference type="OrthoDB" id="2454083at2"/>
<dbReference type="EMBL" id="LXMA01000001">
    <property type="protein sequence ID" value="OAT74842.1"/>
    <property type="molecule type" value="Genomic_DNA"/>
</dbReference>
<reference evidence="2" key="1">
    <citation type="submission" date="2016-05" db="EMBL/GenBank/DDBJ databases">
        <authorList>
            <person name="Wang W."/>
            <person name="Zhu L."/>
        </authorList>
    </citation>
    <scope>NUCLEOTIDE SEQUENCE [LARGE SCALE GENOMIC DNA]</scope>
    <source>
        <strain evidence="2">W-2</strain>
    </source>
</reference>
<name>A0A1B7KXH6_PARTM</name>
<comment type="caution">
    <text evidence="1">The sequence shown here is derived from an EMBL/GenBank/DDBJ whole genome shotgun (WGS) entry which is preliminary data.</text>
</comment>
<protein>
    <submittedName>
        <fullName evidence="1">Uncharacterized protein</fullName>
    </submittedName>
</protein>
<dbReference type="Proteomes" id="UP000078290">
    <property type="component" value="Unassembled WGS sequence"/>
</dbReference>
<proteinExistence type="predicted"/>
<dbReference type="RefSeq" id="WP_064550294.1">
    <property type="nucleotide sequence ID" value="NZ_LXMA01000001.1"/>
</dbReference>
<dbReference type="AlphaFoldDB" id="A0A1B7KXH6"/>
<gene>
    <name evidence="1" type="ORF">A7K69_03795</name>
</gene>
<accession>A0A1B7KXH6</accession>